<keyword evidence="1" id="KW-0812">Transmembrane</keyword>
<name>A0A2X2IX48_SPHMU</name>
<dbReference type="AlphaFoldDB" id="A0A2X2IX48"/>
<keyword evidence="1" id="KW-0472">Membrane</keyword>
<evidence type="ECO:0000313" key="4">
    <source>
        <dbReference type="EMBL" id="VXD05690.1"/>
    </source>
</evidence>
<accession>A0A2X2IX48</accession>
<feature type="signal peptide" evidence="2">
    <location>
        <begin position="1"/>
        <end position="23"/>
    </location>
</feature>
<evidence type="ECO:0000256" key="1">
    <source>
        <dbReference type="SAM" id="Phobius"/>
    </source>
</evidence>
<dbReference type="Proteomes" id="UP000432350">
    <property type="component" value="Unassembled WGS sequence"/>
</dbReference>
<protein>
    <submittedName>
        <fullName evidence="3">Uncharacterized protein</fullName>
    </submittedName>
</protein>
<reference evidence="3 5" key="1">
    <citation type="submission" date="2018-06" db="EMBL/GenBank/DDBJ databases">
        <authorList>
            <consortium name="Pathogen Informatics"/>
            <person name="Doyle S."/>
        </authorList>
    </citation>
    <scope>NUCLEOTIDE SEQUENCE [LARGE SCALE GENOMIC DNA]</scope>
    <source>
        <strain evidence="3 5">NCTC11343</strain>
    </source>
</reference>
<evidence type="ECO:0000313" key="5">
    <source>
        <dbReference type="Proteomes" id="UP000251241"/>
    </source>
</evidence>
<dbReference type="Proteomes" id="UP000251241">
    <property type="component" value="Unassembled WGS sequence"/>
</dbReference>
<feature type="chain" id="PRO_5036058334" evidence="2">
    <location>
        <begin position="24"/>
        <end position="133"/>
    </location>
</feature>
<feature type="transmembrane region" description="Helical" evidence="1">
    <location>
        <begin position="90"/>
        <end position="108"/>
    </location>
</feature>
<evidence type="ECO:0000313" key="6">
    <source>
        <dbReference type="Proteomes" id="UP000432350"/>
    </source>
</evidence>
<accession>A0A654DKH9</accession>
<dbReference type="EMBL" id="CABWMV010000025">
    <property type="protein sequence ID" value="VXD05690.1"/>
    <property type="molecule type" value="Genomic_DNA"/>
</dbReference>
<sequence>MKAVVTIFLFLCFLFIRSSNSHAVLIESDRPTVSFMYQHNHADVQQYIDASVDHIDPLFYGNIHSDNPVIEEFDAENFQLTKDLQVTSQFVALLLFAIVLFVFVFRFAKKIPFCNFIAYLFPQRYVLQQNWRI</sequence>
<evidence type="ECO:0000313" key="3">
    <source>
        <dbReference type="EMBL" id="SPZ84711.1"/>
    </source>
</evidence>
<keyword evidence="2" id="KW-0732">Signal</keyword>
<gene>
    <name evidence="3" type="ORF">NCTC11343_01255</name>
    <name evidence="4" type="ORF">SPHINGO8BC_60634</name>
</gene>
<proteinExistence type="predicted"/>
<evidence type="ECO:0000256" key="2">
    <source>
        <dbReference type="SAM" id="SignalP"/>
    </source>
</evidence>
<keyword evidence="1" id="KW-1133">Transmembrane helix</keyword>
<reference evidence="4 6" key="2">
    <citation type="submission" date="2019-10" db="EMBL/GenBank/DDBJ databases">
        <authorList>
            <person name="Karimi E."/>
        </authorList>
    </citation>
    <scope>NUCLEOTIDE SEQUENCE [LARGE SCALE GENOMIC DNA]</scope>
    <source>
        <strain evidence="4">Sphingobacterium sp. 8BC</strain>
    </source>
</reference>
<organism evidence="3 5">
    <name type="scientific">Sphingobacterium multivorum</name>
    <dbReference type="NCBI Taxonomy" id="28454"/>
    <lineage>
        <taxon>Bacteria</taxon>
        <taxon>Pseudomonadati</taxon>
        <taxon>Bacteroidota</taxon>
        <taxon>Sphingobacteriia</taxon>
        <taxon>Sphingobacteriales</taxon>
        <taxon>Sphingobacteriaceae</taxon>
        <taxon>Sphingobacterium</taxon>
    </lineage>
</organism>
<dbReference type="RefSeq" id="WP_046673340.1">
    <property type="nucleotide sequence ID" value="NZ_CP068086.1"/>
</dbReference>
<dbReference type="EMBL" id="UAUU01000003">
    <property type="protein sequence ID" value="SPZ84711.1"/>
    <property type="molecule type" value="Genomic_DNA"/>
</dbReference>